<sequence length="205" mass="23250">MQRFYHNDKQQLIQLLSVFNEVSAKYSRKDFDTDIALKALLDKAAARYKEGGHTDKESQVRLLQAEIATAERGIHPETRERVTTRRSEMRMGILLKVLQTLEQMLREELTTANNKLQEARDIVAQILLAGMQGGILEDVVLTKDNNEAELQAIWKLLSADGNIVLGQKRVLMMVSMYDILLLMDELFALINQQLQIAPALVNSAN</sequence>
<comment type="caution">
    <text evidence="2">The sequence shown here is derived from an EMBL/GenBank/DDBJ whole genome shotgun (WGS) entry which is preliminary data.</text>
</comment>
<gene>
    <name evidence="2" type="ORF">GO493_15105</name>
</gene>
<reference evidence="2 3" key="1">
    <citation type="submission" date="2019-12" db="EMBL/GenBank/DDBJ databases">
        <title>Chitinophaga sp. strain ysch24 (GDMCC 1.1355), whole genome shotgun sequence.</title>
        <authorList>
            <person name="Zhang X."/>
        </authorList>
    </citation>
    <scope>NUCLEOTIDE SEQUENCE [LARGE SCALE GENOMIC DNA]</scope>
    <source>
        <strain evidence="3">ysch24</strain>
    </source>
</reference>
<dbReference type="RefSeq" id="WP_157307040.1">
    <property type="nucleotide sequence ID" value="NZ_WRXN01000006.1"/>
</dbReference>
<organism evidence="2 3">
    <name type="scientific">Chitinophaga tropicalis</name>
    <dbReference type="NCBI Taxonomy" id="2683588"/>
    <lineage>
        <taxon>Bacteria</taxon>
        <taxon>Pseudomonadati</taxon>
        <taxon>Bacteroidota</taxon>
        <taxon>Chitinophagia</taxon>
        <taxon>Chitinophagales</taxon>
        <taxon>Chitinophagaceae</taxon>
        <taxon>Chitinophaga</taxon>
    </lineage>
</organism>
<name>A0A7K1U6J6_9BACT</name>
<proteinExistence type="predicted"/>
<accession>A0A7K1U6J6</accession>
<evidence type="ECO:0000313" key="2">
    <source>
        <dbReference type="EMBL" id="MVT09595.1"/>
    </source>
</evidence>
<evidence type="ECO:0000313" key="3">
    <source>
        <dbReference type="Proteomes" id="UP000461730"/>
    </source>
</evidence>
<dbReference type="EMBL" id="WRXN01000006">
    <property type="protein sequence ID" value="MVT09595.1"/>
    <property type="molecule type" value="Genomic_DNA"/>
</dbReference>
<keyword evidence="3" id="KW-1185">Reference proteome</keyword>
<feature type="coiled-coil region" evidence="1">
    <location>
        <begin position="95"/>
        <end position="122"/>
    </location>
</feature>
<evidence type="ECO:0000256" key="1">
    <source>
        <dbReference type="SAM" id="Coils"/>
    </source>
</evidence>
<dbReference type="AlphaFoldDB" id="A0A7K1U6J6"/>
<dbReference type="Proteomes" id="UP000461730">
    <property type="component" value="Unassembled WGS sequence"/>
</dbReference>
<protein>
    <submittedName>
        <fullName evidence="2">Uncharacterized protein</fullName>
    </submittedName>
</protein>
<keyword evidence="1" id="KW-0175">Coiled coil</keyword>